<keyword evidence="1" id="KW-1133">Transmembrane helix</keyword>
<organism evidence="2 3">
    <name type="scientific">Blyttiomyces helicus</name>
    <dbReference type="NCBI Taxonomy" id="388810"/>
    <lineage>
        <taxon>Eukaryota</taxon>
        <taxon>Fungi</taxon>
        <taxon>Fungi incertae sedis</taxon>
        <taxon>Chytridiomycota</taxon>
        <taxon>Chytridiomycota incertae sedis</taxon>
        <taxon>Chytridiomycetes</taxon>
        <taxon>Chytridiomycetes incertae sedis</taxon>
        <taxon>Blyttiomyces</taxon>
    </lineage>
</organism>
<evidence type="ECO:0000313" key="2">
    <source>
        <dbReference type="EMBL" id="RKO90306.1"/>
    </source>
</evidence>
<feature type="transmembrane region" description="Helical" evidence="1">
    <location>
        <begin position="185"/>
        <end position="205"/>
    </location>
</feature>
<reference evidence="3" key="1">
    <citation type="journal article" date="2018" name="Nat. Microbiol.">
        <title>Leveraging single-cell genomics to expand the fungal tree of life.</title>
        <authorList>
            <person name="Ahrendt S.R."/>
            <person name="Quandt C.A."/>
            <person name="Ciobanu D."/>
            <person name="Clum A."/>
            <person name="Salamov A."/>
            <person name="Andreopoulos B."/>
            <person name="Cheng J.F."/>
            <person name="Woyke T."/>
            <person name="Pelin A."/>
            <person name="Henrissat B."/>
            <person name="Reynolds N.K."/>
            <person name="Benny G.L."/>
            <person name="Smith M.E."/>
            <person name="James T.Y."/>
            <person name="Grigoriev I.V."/>
        </authorList>
    </citation>
    <scope>NUCLEOTIDE SEQUENCE [LARGE SCALE GENOMIC DNA]</scope>
</reference>
<dbReference type="EMBL" id="KZ995619">
    <property type="protein sequence ID" value="RKO90306.1"/>
    <property type="molecule type" value="Genomic_DNA"/>
</dbReference>
<evidence type="ECO:0000256" key="1">
    <source>
        <dbReference type="SAM" id="Phobius"/>
    </source>
</evidence>
<keyword evidence="1" id="KW-0812">Transmembrane</keyword>
<protein>
    <submittedName>
        <fullName evidence="2">Uncharacterized protein</fullName>
    </submittedName>
</protein>
<name>A0A4P9WIC3_9FUNG</name>
<accession>A0A4P9WIC3</accession>
<gene>
    <name evidence="2" type="ORF">BDK51DRAFT_51762</name>
</gene>
<dbReference type="Proteomes" id="UP000269721">
    <property type="component" value="Unassembled WGS sequence"/>
</dbReference>
<dbReference type="AlphaFoldDB" id="A0A4P9WIC3"/>
<keyword evidence="1" id="KW-0472">Membrane</keyword>
<keyword evidence="3" id="KW-1185">Reference proteome</keyword>
<sequence length="266" mass="28722">MPAQRHKRATAAGKRVMIFIMGYPPQDTLGPANGIFPSKEGGAAASDVAVLLLVGRSGEACLRTSTQSAPCAGAPSCAVSCVRRNGGNGAKANKRTRLRRVRPDLSASLRQRPFTCVDPECGQSSVKSRQRSGGHMYGTRYSGYLPANGPSASPSRTSALPSDPISALHYDQFSILMPVNPNMRFFLIALLFALGLLNVEAIPVINDNVGRDILVNTEPVMALNQAPKSSSKSLRKYLTKHDDLYRREFPVFSRHISRVAGSPQRT</sequence>
<evidence type="ECO:0000313" key="3">
    <source>
        <dbReference type="Proteomes" id="UP000269721"/>
    </source>
</evidence>
<proteinExistence type="predicted"/>